<feature type="transmembrane region" description="Helical" evidence="1">
    <location>
        <begin position="51"/>
        <end position="70"/>
    </location>
</feature>
<dbReference type="GO" id="GO:0016747">
    <property type="term" value="F:acyltransferase activity, transferring groups other than amino-acyl groups"/>
    <property type="evidence" value="ECO:0007669"/>
    <property type="project" value="InterPro"/>
</dbReference>
<dbReference type="OrthoDB" id="9796461at2"/>
<feature type="transmembrane region" description="Helical" evidence="1">
    <location>
        <begin position="12"/>
        <end position="30"/>
    </location>
</feature>
<gene>
    <name evidence="3" type="ORF">GA0070620_2472</name>
</gene>
<feature type="transmembrane region" description="Helical" evidence="1">
    <location>
        <begin position="339"/>
        <end position="361"/>
    </location>
</feature>
<feature type="transmembrane region" description="Helical" evidence="1">
    <location>
        <begin position="90"/>
        <end position="107"/>
    </location>
</feature>
<keyword evidence="1" id="KW-0812">Transmembrane</keyword>
<keyword evidence="1" id="KW-1133">Transmembrane helix</keyword>
<proteinExistence type="predicted"/>
<sequence length="390" mass="42821">MTSTPAPTSDRLHVPALTGLRWFAALAVFLHHSAPHEALPGPIARIMGAGSNGVTFFFLLSGFVIALNYFDGAARPTLRGTWNYAVGRLARVYPLYLLVLVVVWVAVDHGSRPLRLVHHLFAVQAWHPSLVIAYGINPPGWSIGVEFFLYACFPLLALALRPIAENTRALVAVAVALVVAVFAAAAVFHLFRYGLPATDPSGAHRWLYRMPATRLGDFALGMVAALLLRRARRSWSPSAARDRMLSPLLTWLPLAATLLLMAWPARSRYYASYDAMWVLPAVLLFLGLSLYPRSALSRFLGARVTVFLGEVSFAFYLVHRPLMQALDAESWANGGFLAYAGRMVLLVALITAVATACHVLWERPAQRFVNRRLRMRAPAPAPAPVPTPTP</sequence>
<dbReference type="PANTHER" id="PTHR23028:SF131">
    <property type="entry name" value="BLR2367 PROTEIN"/>
    <property type="match status" value="1"/>
</dbReference>
<dbReference type="GO" id="GO:0016020">
    <property type="term" value="C:membrane"/>
    <property type="evidence" value="ECO:0007669"/>
    <property type="project" value="TreeGrafter"/>
</dbReference>
<accession>A0A1C3N315</accession>
<evidence type="ECO:0000313" key="4">
    <source>
        <dbReference type="Proteomes" id="UP000199393"/>
    </source>
</evidence>
<feature type="domain" description="Acyltransferase 3" evidence="2">
    <location>
        <begin position="16"/>
        <end position="356"/>
    </location>
</feature>
<evidence type="ECO:0000313" key="3">
    <source>
        <dbReference type="EMBL" id="SBV26974.1"/>
    </source>
</evidence>
<feature type="transmembrane region" description="Helical" evidence="1">
    <location>
        <begin position="169"/>
        <end position="191"/>
    </location>
</feature>
<dbReference type="PANTHER" id="PTHR23028">
    <property type="entry name" value="ACETYLTRANSFERASE"/>
    <property type="match status" value="1"/>
</dbReference>
<feature type="transmembrane region" description="Helical" evidence="1">
    <location>
        <begin position="211"/>
        <end position="228"/>
    </location>
</feature>
<feature type="transmembrane region" description="Helical" evidence="1">
    <location>
        <begin position="271"/>
        <end position="291"/>
    </location>
</feature>
<dbReference type="Proteomes" id="UP000199393">
    <property type="component" value="Chromosome I"/>
</dbReference>
<keyword evidence="4" id="KW-1185">Reference proteome</keyword>
<dbReference type="RefSeq" id="WP_091590226.1">
    <property type="nucleotide sequence ID" value="NZ_LT598496.1"/>
</dbReference>
<dbReference type="GO" id="GO:0000271">
    <property type="term" value="P:polysaccharide biosynthetic process"/>
    <property type="evidence" value="ECO:0007669"/>
    <property type="project" value="TreeGrafter"/>
</dbReference>
<keyword evidence="1" id="KW-0472">Membrane</keyword>
<evidence type="ECO:0000256" key="1">
    <source>
        <dbReference type="SAM" id="Phobius"/>
    </source>
</evidence>
<dbReference type="EMBL" id="LT598496">
    <property type="protein sequence ID" value="SBV26974.1"/>
    <property type="molecule type" value="Genomic_DNA"/>
</dbReference>
<feature type="transmembrane region" description="Helical" evidence="1">
    <location>
        <begin position="248"/>
        <end position="265"/>
    </location>
</feature>
<dbReference type="InterPro" id="IPR002656">
    <property type="entry name" value="Acyl_transf_3_dom"/>
</dbReference>
<dbReference type="STRING" id="307121.GA0070620_2472"/>
<protein>
    <recommendedName>
        <fullName evidence="2">Acyltransferase 3 domain-containing protein</fullName>
    </recommendedName>
</protein>
<evidence type="ECO:0000259" key="2">
    <source>
        <dbReference type="Pfam" id="PF01757"/>
    </source>
</evidence>
<dbReference type="Pfam" id="PF01757">
    <property type="entry name" value="Acyl_transf_3"/>
    <property type="match status" value="1"/>
</dbReference>
<organism evidence="3 4">
    <name type="scientific">Micromonospora krabiensis</name>
    <dbReference type="NCBI Taxonomy" id="307121"/>
    <lineage>
        <taxon>Bacteria</taxon>
        <taxon>Bacillati</taxon>
        <taxon>Actinomycetota</taxon>
        <taxon>Actinomycetes</taxon>
        <taxon>Micromonosporales</taxon>
        <taxon>Micromonosporaceae</taxon>
        <taxon>Micromonospora</taxon>
    </lineage>
</organism>
<dbReference type="AlphaFoldDB" id="A0A1C3N315"/>
<dbReference type="InterPro" id="IPR050879">
    <property type="entry name" value="Acyltransferase_3"/>
</dbReference>
<feature type="transmembrane region" description="Helical" evidence="1">
    <location>
        <begin position="300"/>
        <end position="319"/>
    </location>
</feature>
<feature type="transmembrane region" description="Helical" evidence="1">
    <location>
        <begin position="142"/>
        <end position="160"/>
    </location>
</feature>
<reference evidence="4" key="1">
    <citation type="submission" date="2016-06" db="EMBL/GenBank/DDBJ databases">
        <authorList>
            <person name="Varghese N."/>
        </authorList>
    </citation>
    <scope>NUCLEOTIDE SEQUENCE [LARGE SCALE GENOMIC DNA]</scope>
    <source>
        <strain evidence="4">DSM 45344</strain>
    </source>
</reference>
<name>A0A1C3N315_9ACTN</name>